<dbReference type="Proteomes" id="UP000887566">
    <property type="component" value="Unplaced"/>
</dbReference>
<dbReference type="WBParaSite" id="PSAMB.scaffold3147size19469.g20512.t1">
    <property type="protein sequence ID" value="PSAMB.scaffold3147size19469.g20512.t1"/>
    <property type="gene ID" value="PSAMB.scaffold3147size19469.g20512"/>
</dbReference>
<organism evidence="3 4">
    <name type="scientific">Plectus sambesii</name>
    <dbReference type="NCBI Taxonomy" id="2011161"/>
    <lineage>
        <taxon>Eukaryota</taxon>
        <taxon>Metazoa</taxon>
        <taxon>Ecdysozoa</taxon>
        <taxon>Nematoda</taxon>
        <taxon>Chromadorea</taxon>
        <taxon>Plectida</taxon>
        <taxon>Plectina</taxon>
        <taxon>Plectoidea</taxon>
        <taxon>Plectidae</taxon>
        <taxon>Plectus</taxon>
    </lineage>
</organism>
<evidence type="ECO:0000313" key="3">
    <source>
        <dbReference type="Proteomes" id="UP000887566"/>
    </source>
</evidence>
<evidence type="ECO:0000256" key="2">
    <source>
        <dbReference type="SAM" id="Phobius"/>
    </source>
</evidence>
<protein>
    <submittedName>
        <fullName evidence="4">Transmembrane protein</fullName>
    </submittedName>
</protein>
<sequence>MTVDSRGRGEGGLRARYLGARLSCCHAVNRVCISRSAAVRSIGAFVLSRRPRRKRERRVPVNVGQATCKGNTQHDDSQLKAKQQQRHAAARRPHDEPADYGNRARTDSTVSNSSRSEFAADSNSWRRRRHRPISPVSQSPSSFESLAESAGEFEQTDKFRIFVFVVVVVYLSAVGHYYESLQNAPDHSPSVLIVNGVRR</sequence>
<feature type="compositionally biased region" description="Basic and acidic residues" evidence="1">
    <location>
        <begin position="92"/>
        <end position="106"/>
    </location>
</feature>
<reference evidence="4" key="1">
    <citation type="submission" date="2022-11" db="UniProtKB">
        <authorList>
            <consortium name="WormBaseParasite"/>
        </authorList>
    </citation>
    <scope>IDENTIFICATION</scope>
</reference>
<keyword evidence="3" id="KW-1185">Reference proteome</keyword>
<accession>A0A914W6X4</accession>
<keyword evidence="2" id="KW-0472">Membrane</keyword>
<name>A0A914W6X4_9BILA</name>
<keyword evidence="2" id="KW-0812">Transmembrane</keyword>
<proteinExistence type="predicted"/>
<feature type="region of interest" description="Disordered" evidence="1">
    <location>
        <begin position="51"/>
        <end position="142"/>
    </location>
</feature>
<feature type="compositionally biased region" description="Polar residues" evidence="1">
    <location>
        <begin position="107"/>
        <end position="116"/>
    </location>
</feature>
<keyword evidence="2" id="KW-1133">Transmembrane helix</keyword>
<feature type="transmembrane region" description="Helical" evidence="2">
    <location>
        <begin position="159"/>
        <end position="178"/>
    </location>
</feature>
<evidence type="ECO:0000256" key="1">
    <source>
        <dbReference type="SAM" id="MobiDB-lite"/>
    </source>
</evidence>
<dbReference type="AlphaFoldDB" id="A0A914W6X4"/>
<feature type="compositionally biased region" description="Low complexity" evidence="1">
    <location>
        <begin position="133"/>
        <end position="142"/>
    </location>
</feature>
<evidence type="ECO:0000313" key="4">
    <source>
        <dbReference type="WBParaSite" id="PSAMB.scaffold3147size19469.g20512.t1"/>
    </source>
</evidence>